<dbReference type="SUPFAM" id="SSF103473">
    <property type="entry name" value="MFS general substrate transporter"/>
    <property type="match status" value="1"/>
</dbReference>
<feature type="transmembrane region" description="Helical" evidence="7">
    <location>
        <begin position="116"/>
        <end position="134"/>
    </location>
</feature>
<feature type="transmembrane region" description="Helical" evidence="7">
    <location>
        <begin position="36"/>
        <end position="54"/>
    </location>
</feature>
<comment type="caution">
    <text evidence="8">The sequence shown here is derived from an EMBL/GenBank/DDBJ whole genome shotgun (WGS) entry which is preliminary data.</text>
</comment>
<keyword evidence="4 7" id="KW-1133">Transmembrane helix</keyword>
<feature type="transmembrane region" description="Helical" evidence="7">
    <location>
        <begin position="182"/>
        <end position="201"/>
    </location>
</feature>
<sequence>MVTTEPGAPGRAPRRATYRDALAEPRFRVLFATRTVAIAADTLRVLALSVLVYGRTGSPLLASAAFAAGFLPQLAGGALLGALADRMRPRRLIAAAYALEAAAALVLALLDPPVAAALALVALIACATPLFAGASNRLVADVLTGDAYVLGRSLMTIASAAAQLLGLAFGGVAVAALGPRHALLAAGAAHLLAALLARFGLPDLPAPPRAEARSLVGESFTGSVRLLADPAVRALLLAQWLPPAFVAGAESLLVPYAAVRGYPEGTAALLMGCSAGGMLLGNVAGARLLTPAARERLVVPLMAMFGVPLLPLALDVPAALAALLMLLTGAGFAYELGIQRPFVDALPEDGRGQAFGLLSTGLMTLQGTGPLVLGGVAEFVPVGGTLAVAGACTLVIALLLRAPLTRARTVPAPEPEPAPAPATVEPREAS</sequence>
<dbReference type="Proteomes" id="UP001596380">
    <property type="component" value="Unassembled WGS sequence"/>
</dbReference>
<dbReference type="Pfam" id="PF07690">
    <property type="entry name" value="MFS_1"/>
    <property type="match status" value="1"/>
</dbReference>
<evidence type="ECO:0000256" key="1">
    <source>
        <dbReference type="ARBA" id="ARBA00004651"/>
    </source>
</evidence>
<keyword evidence="3 7" id="KW-0812">Transmembrane</keyword>
<feature type="transmembrane region" description="Helical" evidence="7">
    <location>
        <begin position="379"/>
        <end position="400"/>
    </location>
</feature>
<gene>
    <name evidence="8" type="ORF">ACFQKB_45065</name>
</gene>
<accession>A0ABW2D2V1</accession>
<dbReference type="PANTHER" id="PTHR23513">
    <property type="entry name" value="INTEGRAL MEMBRANE EFFLUX PROTEIN-RELATED"/>
    <property type="match status" value="1"/>
</dbReference>
<dbReference type="PANTHER" id="PTHR23513:SF11">
    <property type="entry name" value="STAPHYLOFERRIN A TRANSPORTER"/>
    <property type="match status" value="1"/>
</dbReference>
<evidence type="ECO:0000256" key="6">
    <source>
        <dbReference type="SAM" id="MobiDB-lite"/>
    </source>
</evidence>
<keyword evidence="9" id="KW-1185">Reference proteome</keyword>
<dbReference type="Gene3D" id="1.20.1250.20">
    <property type="entry name" value="MFS general substrate transporter like domains"/>
    <property type="match status" value="1"/>
</dbReference>
<evidence type="ECO:0000256" key="5">
    <source>
        <dbReference type="ARBA" id="ARBA00023136"/>
    </source>
</evidence>
<feature type="transmembrane region" description="Helical" evidence="7">
    <location>
        <begin position="297"/>
        <end position="314"/>
    </location>
</feature>
<evidence type="ECO:0000313" key="8">
    <source>
        <dbReference type="EMBL" id="MFC6887003.1"/>
    </source>
</evidence>
<organism evidence="8 9">
    <name type="scientific">Actinomadura yumaensis</name>
    <dbReference type="NCBI Taxonomy" id="111807"/>
    <lineage>
        <taxon>Bacteria</taxon>
        <taxon>Bacillati</taxon>
        <taxon>Actinomycetota</taxon>
        <taxon>Actinomycetes</taxon>
        <taxon>Streptosporangiales</taxon>
        <taxon>Thermomonosporaceae</taxon>
        <taxon>Actinomadura</taxon>
    </lineage>
</organism>
<dbReference type="RefSeq" id="WP_378047462.1">
    <property type="nucleotide sequence ID" value="NZ_JBHSXE010000001.1"/>
</dbReference>
<evidence type="ECO:0000256" key="3">
    <source>
        <dbReference type="ARBA" id="ARBA00022692"/>
    </source>
</evidence>
<name>A0ABW2D2V1_9ACTN</name>
<feature type="transmembrane region" description="Helical" evidence="7">
    <location>
        <begin position="92"/>
        <end position="110"/>
    </location>
</feature>
<evidence type="ECO:0000256" key="7">
    <source>
        <dbReference type="SAM" id="Phobius"/>
    </source>
</evidence>
<feature type="transmembrane region" description="Helical" evidence="7">
    <location>
        <begin position="265"/>
        <end position="285"/>
    </location>
</feature>
<protein>
    <submittedName>
        <fullName evidence="8">MFS transporter</fullName>
    </submittedName>
</protein>
<comment type="subcellular location">
    <subcellularLocation>
        <location evidence="1">Cell membrane</location>
        <topology evidence="1">Multi-pass membrane protein</topology>
    </subcellularLocation>
</comment>
<evidence type="ECO:0000256" key="2">
    <source>
        <dbReference type="ARBA" id="ARBA00022475"/>
    </source>
</evidence>
<dbReference type="InterPro" id="IPR011701">
    <property type="entry name" value="MFS"/>
</dbReference>
<reference evidence="9" key="1">
    <citation type="journal article" date="2019" name="Int. J. Syst. Evol. Microbiol.">
        <title>The Global Catalogue of Microorganisms (GCM) 10K type strain sequencing project: providing services to taxonomists for standard genome sequencing and annotation.</title>
        <authorList>
            <consortium name="The Broad Institute Genomics Platform"/>
            <consortium name="The Broad Institute Genome Sequencing Center for Infectious Disease"/>
            <person name="Wu L."/>
            <person name="Ma J."/>
        </authorList>
    </citation>
    <scope>NUCLEOTIDE SEQUENCE [LARGE SCALE GENOMIC DNA]</scope>
    <source>
        <strain evidence="9">JCM 3369</strain>
    </source>
</reference>
<keyword evidence="2" id="KW-1003">Cell membrane</keyword>
<feature type="transmembrane region" description="Helical" evidence="7">
    <location>
        <begin position="154"/>
        <end position="176"/>
    </location>
</feature>
<proteinExistence type="predicted"/>
<feature type="transmembrane region" description="Helical" evidence="7">
    <location>
        <begin position="60"/>
        <end position="80"/>
    </location>
</feature>
<evidence type="ECO:0000313" key="9">
    <source>
        <dbReference type="Proteomes" id="UP001596380"/>
    </source>
</evidence>
<dbReference type="InterPro" id="IPR036259">
    <property type="entry name" value="MFS_trans_sf"/>
</dbReference>
<keyword evidence="5 7" id="KW-0472">Membrane</keyword>
<feature type="region of interest" description="Disordered" evidence="6">
    <location>
        <begin position="409"/>
        <end position="430"/>
    </location>
</feature>
<dbReference type="EMBL" id="JBHSXS010000065">
    <property type="protein sequence ID" value="MFC6887003.1"/>
    <property type="molecule type" value="Genomic_DNA"/>
</dbReference>
<evidence type="ECO:0000256" key="4">
    <source>
        <dbReference type="ARBA" id="ARBA00022989"/>
    </source>
</evidence>